<organism evidence="12 13">
    <name type="scientific">Calditerricola satsumensis</name>
    <dbReference type="NCBI Taxonomy" id="373054"/>
    <lineage>
        <taxon>Bacteria</taxon>
        <taxon>Bacillati</taxon>
        <taxon>Bacillota</taxon>
        <taxon>Bacilli</taxon>
        <taxon>Bacillales</taxon>
        <taxon>Bacillaceae</taxon>
        <taxon>Calditerricola</taxon>
    </lineage>
</organism>
<dbReference type="GO" id="GO:0000921">
    <property type="term" value="P:septin ring assembly"/>
    <property type="evidence" value="ECO:0007669"/>
    <property type="project" value="InterPro"/>
</dbReference>
<feature type="domain" description="TPM" evidence="11">
    <location>
        <begin position="34"/>
        <end position="148"/>
    </location>
</feature>
<feature type="coiled-coil region" evidence="9">
    <location>
        <begin position="280"/>
        <end position="314"/>
    </location>
</feature>
<dbReference type="Gene3D" id="3.10.310.50">
    <property type="match status" value="1"/>
</dbReference>
<comment type="caution">
    <text evidence="12">The sequence shown here is derived from an EMBL/GenBank/DDBJ whole genome shotgun (WGS) entry which is preliminary data.</text>
</comment>
<dbReference type="Proteomes" id="UP000637720">
    <property type="component" value="Unassembled WGS sequence"/>
</dbReference>
<dbReference type="InterPro" id="IPR010379">
    <property type="entry name" value="EzrA"/>
</dbReference>
<dbReference type="RefSeq" id="WP_188817286.1">
    <property type="nucleotide sequence ID" value="NZ_BMOF01000023.1"/>
</dbReference>
<evidence type="ECO:0000256" key="7">
    <source>
        <dbReference type="ARBA" id="ARBA00023210"/>
    </source>
</evidence>
<evidence type="ECO:0000256" key="10">
    <source>
        <dbReference type="SAM" id="SignalP"/>
    </source>
</evidence>
<evidence type="ECO:0000256" key="3">
    <source>
        <dbReference type="ARBA" id="ARBA00022692"/>
    </source>
</evidence>
<keyword evidence="6" id="KW-0472">Membrane</keyword>
<feature type="coiled-coil region" evidence="9">
    <location>
        <begin position="390"/>
        <end position="417"/>
    </location>
</feature>
<keyword evidence="7" id="KW-0717">Septation</keyword>
<dbReference type="Pfam" id="PF06160">
    <property type="entry name" value="EzrA"/>
    <property type="match status" value="1"/>
</dbReference>
<evidence type="ECO:0000256" key="8">
    <source>
        <dbReference type="ARBA" id="ARBA00023306"/>
    </source>
</evidence>
<evidence type="ECO:0000256" key="9">
    <source>
        <dbReference type="SAM" id="Coils"/>
    </source>
</evidence>
<dbReference type="GO" id="GO:0005940">
    <property type="term" value="C:septin ring"/>
    <property type="evidence" value="ECO:0007669"/>
    <property type="project" value="InterPro"/>
</dbReference>
<comment type="subcellular location">
    <subcellularLocation>
        <location evidence="1">Cell membrane</location>
        <topology evidence="1">Single-pass membrane protein</topology>
    </subcellularLocation>
</comment>
<keyword evidence="4" id="KW-1133">Transmembrane helix</keyword>
<dbReference type="EMBL" id="BMOF01000023">
    <property type="protein sequence ID" value="GGK00751.1"/>
    <property type="molecule type" value="Genomic_DNA"/>
</dbReference>
<keyword evidence="10" id="KW-0732">Signal</keyword>
<protein>
    <recommendedName>
        <fullName evidence="11">TPM domain-containing protein</fullName>
    </recommendedName>
</protein>
<evidence type="ECO:0000256" key="6">
    <source>
        <dbReference type="ARBA" id="ARBA00023136"/>
    </source>
</evidence>
<dbReference type="GO" id="GO:0000917">
    <property type="term" value="P:division septum assembly"/>
    <property type="evidence" value="ECO:0007669"/>
    <property type="project" value="UniProtKB-KW"/>
</dbReference>
<proteinExistence type="predicted"/>
<feature type="signal peptide" evidence="10">
    <location>
        <begin position="1"/>
        <end position="25"/>
    </location>
</feature>
<evidence type="ECO:0000256" key="5">
    <source>
        <dbReference type="ARBA" id="ARBA00023054"/>
    </source>
</evidence>
<feature type="coiled-coil region" evidence="9">
    <location>
        <begin position="456"/>
        <end position="511"/>
    </location>
</feature>
<gene>
    <name evidence="12" type="ORF">GCM10007043_13490</name>
</gene>
<evidence type="ECO:0000256" key="1">
    <source>
        <dbReference type="ARBA" id="ARBA00004162"/>
    </source>
</evidence>
<evidence type="ECO:0000256" key="2">
    <source>
        <dbReference type="ARBA" id="ARBA00022618"/>
    </source>
</evidence>
<keyword evidence="13" id="KW-1185">Reference proteome</keyword>
<keyword evidence="2" id="KW-0132">Cell division</keyword>
<feature type="chain" id="PRO_5035181321" description="TPM domain-containing protein" evidence="10">
    <location>
        <begin position="26"/>
        <end position="735"/>
    </location>
</feature>
<evidence type="ECO:0000259" key="11">
    <source>
        <dbReference type="Pfam" id="PF04536"/>
    </source>
</evidence>
<keyword evidence="8" id="KW-0131">Cell cycle</keyword>
<dbReference type="AlphaFoldDB" id="A0A8J3BAF5"/>
<sequence>MKRRAVLLALAMVVAFFCLRASAQALPPWQDRPVLDEARLFSAPERQQMEELIRAFPYPVTVVVVPTMNGRAPDDVAREAFAAYGLDPRHLLLVVDAQRGALGVYAGAALAKAGLSAEWLAEKRRIFFEPYEKQNEIATGVAAFLQAVLDDTAQMAAAANLPRAATPAASDPSDRLSWSVVLLVASAVGAASSGTVLAVRQGVRRAVARQRARLAALRGELDAAARAYPASLAGQTASAWAEWCRSQVAWTERTTALEGTLDDIEDAGERFRLVRALRGVRATAQEVLALEEEARRLREASARLREAAERVKVALPHAAEEARVAGEALEAARQETGSSFAALVRLWEEGRRRLDEAERDAAAGDSLAAEAALSEARNAFRRVVTDSDALRLSRTAMDELENALRSAEATYRLLQESGYRFAEWSPEATLAGIHEERTELAEAWEAGDAERVTALLPALREAVERLSAQLEEEQAVRNAVGEQMPAVEARLRRAEEQLAAVEEELDALRHIYCLSEGDVFEAHARLREEAGVIADKLASAARLVAPETQRFRAAHALLADAEQAVDALLREGEDLLKRLEAMRKDERAVRQAVVEMERILHRRVQDLERAFLPLPKGMEASLREARAAIRQLQAQLRSVPLDVDSVRHQADALMKEVRAWEQAVEALLAGYRRAEEAICRANRYRGAHPRWEQALKEAEEAFRSLDFAHAEALAQAVLREAEGRRRPFGRGAAKR</sequence>
<dbReference type="InterPro" id="IPR007621">
    <property type="entry name" value="TPM_dom"/>
</dbReference>
<keyword evidence="3" id="KW-0812">Transmembrane</keyword>
<feature type="coiled-coil region" evidence="9">
    <location>
        <begin position="551"/>
        <end position="585"/>
    </location>
</feature>
<reference evidence="12" key="1">
    <citation type="journal article" date="2014" name="Int. J. Syst. Evol. Microbiol.">
        <title>Complete genome sequence of Corynebacterium casei LMG S-19264T (=DSM 44701T), isolated from a smear-ripened cheese.</title>
        <authorList>
            <consortium name="US DOE Joint Genome Institute (JGI-PGF)"/>
            <person name="Walter F."/>
            <person name="Albersmeier A."/>
            <person name="Kalinowski J."/>
            <person name="Ruckert C."/>
        </authorList>
    </citation>
    <scope>NUCLEOTIDE SEQUENCE</scope>
    <source>
        <strain evidence="12">JCM 14719</strain>
    </source>
</reference>
<accession>A0A8J3BAF5</accession>
<evidence type="ECO:0000313" key="12">
    <source>
        <dbReference type="EMBL" id="GGK00751.1"/>
    </source>
</evidence>
<evidence type="ECO:0000313" key="13">
    <source>
        <dbReference type="Proteomes" id="UP000637720"/>
    </source>
</evidence>
<evidence type="ECO:0000256" key="4">
    <source>
        <dbReference type="ARBA" id="ARBA00022989"/>
    </source>
</evidence>
<keyword evidence="5 9" id="KW-0175">Coiled coil</keyword>
<dbReference type="GO" id="GO:0005886">
    <property type="term" value="C:plasma membrane"/>
    <property type="evidence" value="ECO:0007669"/>
    <property type="project" value="UniProtKB-SubCell"/>
</dbReference>
<dbReference type="Pfam" id="PF04536">
    <property type="entry name" value="TPM_phosphatase"/>
    <property type="match status" value="1"/>
</dbReference>
<reference evidence="12" key="2">
    <citation type="submission" date="2020-09" db="EMBL/GenBank/DDBJ databases">
        <authorList>
            <person name="Sun Q."/>
            <person name="Ohkuma M."/>
        </authorList>
    </citation>
    <scope>NUCLEOTIDE SEQUENCE</scope>
    <source>
        <strain evidence="12">JCM 14719</strain>
    </source>
</reference>
<name>A0A8J3BAF5_9BACI</name>